<evidence type="ECO:0000313" key="2">
    <source>
        <dbReference type="Proteomes" id="UP000504631"/>
    </source>
</evidence>
<evidence type="ECO:0000259" key="1">
    <source>
        <dbReference type="Pfam" id="PF07304"/>
    </source>
</evidence>
<dbReference type="AlphaFoldDB" id="A0A6J3K2X4"/>
<dbReference type="Gene3D" id="1.20.940.10">
    <property type="entry name" value="Functional domain of the splicing factor Prp18"/>
    <property type="match status" value="1"/>
</dbReference>
<keyword evidence="2" id="KW-1185">Reference proteome</keyword>
<dbReference type="Pfam" id="PF07304">
    <property type="entry name" value="SRA1"/>
    <property type="match status" value="1"/>
</dbReference>
<name>A0A6J3K2X4_9HYME</name>
<dbReference type="PANTHER" id="PTHR18834">
    <property type="entry name" value="STEROID RECEPTOR RNA ACTIVATOR 1"/>
    <property type="match status" value="1"/>
</dbReference>
<dbReference type="KEGG" id="bvk:117232269"/>
<accession>A0A6J3K2X4</accession>
<dbReference type="GO" id="GO:0003713">
    <property type="term" value="F:transcription coactivator activity"/>
    <property type="evidence" value="ECO:0007669"/>
    <property type="project" value="InterPro"/>
</dbReference>
<organism evidence="2 3">
    <name type="scientific">Bombus vosnesenskii</name>
    <dbReference type="NCBI Taxonomy" id="207650"/>
    <lineage>
        <taxon>Eukaryota</taxon>
        <taxon>Metazoa</taxon>
        <taxon>Ecdysozoa</taxon>
        <taxon>Arthropoda</taxon>
        <taxon>Hexapoda</taxon>
        <taxon>Insecta</taxon>
        <taxon>Pterygota</taxon>
        <taxon>Neoptera</taxon>
        <taxon>Endopterygota</taxon>
        <taxon>Hymenoptera</taxon>
        <taxon>Apocrita</taxon>
        <taxon>Aculeata</taxon>
        <taxon>Apoidea</taxon>
        <taxon>Anthophila</taxon>
        <taxon>Apidae</taxon>
        <taxon>Bombus</taxon>
        <taxon>Pyrobombus</taxon>
    </lineage>
</organism>
<dbReference type="Proteomes" id="UP000504631">
    <property type="component" value="Unplaced"/>
</dbReference>
<sequence length="450" mass="51264">MSEKKTNQKRSMRKVLLGHDPGWNDSPKWIYFTGQSSITPTKRLLNKTVAFPMESIQAIDKESSVNKPLKMPPHIQGWIDLLIAPHPPLLCPSNKNIEGNNIEVDKEKALNKLLKETNQKRSTRKVSFGHDTRWNDSPKWIYFTGQSSITPTKRVLNKTVAFPMKSIQAIDKESSVNKPLKMPPHIQGWIDLLIAPHPPLLCPSNKNIEGNNIEVDKEKALNKLLKETNQKRSTRKVSFGHDTRWNDSPKWIYFTGQSSITPTKRVLNKTVAFPMKSIQAIDKESSVNKPLKMPPHIQGWIDLLIAPHPPLLCPSNKDIEANNIETDKEETLNNVLKNLETVISEHILEKDRTKEVKKRLDILKAVWLEDKLNNVIYKNVLDLSTALREGNVKKADEIHALLMMQHASLCSAWMPGIRHIILELEIKMKNSNVTQSQSPELHLLSTGENK</sequence>
<proteinExistence type="predicted"/>
<dbReference type="GeneID" id="117232269"/>
<dbReference type="RefSeq" id="XP_033347443.1">
    <property type="nucleotide sequence ID" value="XM_033491552.1"/>
</dbReference>
<reference evidence="3" key="1">
    <citation type="submission" date="2025-08" db="UniProtKB">
        <authorList>
            <consortium name="RefSeq"/>
        </authorList>
    </citation>
    <scope>IDENTIFICATION</scope>
    <source>
        <tissue evidence="3">Muscle</tissue>
    </source>
</reference>
<dbReference type="GO" id="GO:0005634">
    <property type="term" value="C:nucleus"/>
    <property type="evidence" value="ECO:0007669"/>
    <property type="project" value="TreeGrafter"/>
</dbReference>
<gene>
    <name evidence="3" type="primary">LOC117232269</name>
</gene>
<dbReference type="InterPro" id="IPR040243">
    <property type="entry name" value="Steroid_recept_RNA_1"/>
</dbReference>
<evidence type="ECO:0000313" key="3">
    <source>
        <dbReference type="RefSeq" id="XP_033347443.1"/>
    </source>
</evidence>
<dbReference type="InterPro" id="IPR009917">
    <property type="entry name" value="SRA1/Sec31"/>
</dbReference>
<feature type="domain" description="SRA1/Sec31" evidence="1">
    <location>
        <begin position="306"/>
        <end position="425"/>
    </location>
</feature>
<dbReference type="GO" id="GO:0006357">
    <property type="term" value="P:regulation of transcription by RNA polymerase II"/>
    <property type="evidence" value="ECO:0007669"/>
    <property type="project" value="InterPro"/>
</dbReference>
<dbReference type="PANTHER" id="PTHR18834:SF2">
    <property type="entry name" value="STEROID RECEPTOR RNA ACTIVATOR 1"/>
    <property type="match status" value="1"/>
</dbReference>
<protein>
    <submittedName>
        <fullName evidence="3">Uncharacterized protein LOC117232269 isoform X1</fullName>
    </submittedName>
</protein>